<dbReference type="PROSITE" id="PS50043">
    <property type="entry name" value="HTH_LUXR_2"/>
    <property type="match status" value="1"/>
</dbReference>
<dbReference type="Pfam" id="PF00196">
    <property type="entry name" value="GerE"/>
    <property type="match status" value="1"/>
</dbReference>
<dbReference type="CDD" id="cd06170">
    <property type="entry name" value="LuxR_C_like"/>
    <property type="match status" value="1"/>
</dbReference>
<dbReference type="InterPro" id="IPR036388">
    <property type="entry name" value="WH-like_DNA-bd_sf"/>
</dbReference>
<dbReference type="Pfam" id="PF13188">
    <property type="entry name" value="PAS_8"/>
    <property type="match status" value="1"/>
</dbReference>
<dbReference type="RefSeq" id="WP_018082763.1">
    <property type="nucleotide sequence ID" value="NZ_AQWM01000018.1"/>
</dbReference>
<dbReference type="Gene3D" id="1.10.10.10">
    <property type="entry name" value="Winged helix-like DNA-binding domain superfamily/Winged helix DNA-binding domain"/>
    <property type="match status" value="1"/>
</dbReference>
<dbReference type="OrthoDB" id="7202404at2"/>
<evidence type="ECO:0000313" key="3">
    <source>
        <dbReference type="Proteomes" id="UP000017837"/>
    </source>
</evidence>
<dbReference type="PATRIC" id="fig|1121022.4.peg.2482"/>
<proteinExistence type="predicted"/>
<sequence length="385" mass="42533">MTFDNAMISQAEFDEVLELIEAIYDTVADPGLWPQLLERISMHIGTGCVGLSLVDTRTYEIRVAAHWGAQPEFLQAMMQSVSINPATTAHWYIDVDEPFTVESLLGRDRYHNSRFYRTINAPNNCVDGLISILNRSGDRYGNIALPRFTEHGPITKIDLLRLKRLSPHIRRAVTLTDMLDSQSLSKSLLNQTFDLLSTAIILVDKGGYILHANQAAETMMNKASVIWRKGGNLHACDDQGEKHLKTALGQLDAVPRMMPRPPAASVALSSHSADDVTAWVLPLDSELGRLRRGARAATAAILIREAVESQLPGSLLMKRFDLTPAQVRVLSLLSQGQPASDVADILGISIHTVRSHMQQIFAKTCSKGLPELLHLCRRHLAPILA</sequence>
<reference evidence="2 3" key="1">
    <citation type="journal article" date="2014" name="Nature">
        <title>Sequential evolution of bacterial morphology by co-option of a developmental regulator.</title>
        <authorList>
            <person name="Jiang C."/>
            <person name="Brown P.J."/>
            <person name="Ducret A."/>
            <person name="Brun Y.V."/>
        </authorList>
    </citation>
    <scope>NUCLEOTIDE SEQUENCE [LARGE SCALE GENOMIC DNA]</scope>
    <source>
        <strain evidence="2 3">DSM 16100</strain>
    </source>
</reference>
<evidence type="ECO:0000313" key="2">
    <source>
        <dbReference type="EMBL" id="ESQ90485.1"/>
    </source>
</evidence>
<protein>
    <recommendedName>
        <fullName evidence="1">HTH luxR-type domain-containing protein</fullName>
    </recommendedName>
</protein>
<dbReference type="InterPro" id="IPR000014">
    <property type="entry name" value="PAS"/>
</dbReference>
<evidence type="ECO:0000259" key="1">
    <source>
        <dbReference type="PROSITE" id="PS50043"/>
    </source>
</evidence>
<gene>
    <name evidence="2" type="ORF">ABENE_12240</name>
</gene>
<dbReference type="InterPro" id="IPR035965">
    <property type="entry name" value="PAS-like_dom_sf"/>
</dbReference>
<name>V4PY32_9CAUL</name>
<dbReference type="AlphaFoldDB" id="V4PY32"/>
<dbReference type="GO" id="GO:0003677">
    <property type="term" value="F:DNA binding"/>
    <property type="evidence" value="ECO:0007669"/>
    <property type="project" value="InterPro"/>
</dbReference>
<dbReference type="SUPFAM" id="SSF55785">
    <property type="entry name" value="PYP-like sensor domain (PAS domain)"/>
    <property type="match status" value="1"/>
</dbReference>
<feature type="domain" description="HTH luxR-type" evidence="1">
    <location>
        <begin position="315"/>
        <end position="380"/>
    </location>
</feature>
<dbReference type="GO" id="GO:0006355">
    <property type="term" value="P:regulation of DNA-templated transcription"/>
    <property type="evidence" value="ECO:0007669"/>
    <property type="project" value="InterPro"/>
</dbReference>
<dbReference type="eggNOG" id="COG2197">
    <property type="taxonomic scope" value="Bacteria"/>
</dbReference>
<dbReference type="SMART" id="SM00421">
    <property type="entry name" value="HTH_LUXR"/>
    <property type="match status" value="1"/>
</dbReference>
<accession>V4PY32</accession>
<dbReference type="PRINTS" id="PR00038">
    <property type="entry name" value="HTHLUXR"/>
</dbReference>
<dbReference type="EMBL" id="AWGB01000023">
    <property type="protein sequence ID" value="ESQ90485.1"/>
    <property type="molecule type" value="Genomic_DNA"/>
</dbReference>
<dbReference type="InterPro" id="IPR000792">
    <property type="entry name" value="Tscrpt_reg_LuxR_C"/>
</dbReference>
<comment type="caution">
    <text evidence="2">The sequence shown here is derived from an EMBL/GenBank/DDBJ whole genome shotgun (WGS) entry which is preliminary data.</text>
</comment>
<dbReference type="STRING" id="1121022.GCA_000376105_03094"/>
<dbReference type="SUPFAM" id="SSF46894">
    <property type="entry name" value="C-terminal effector domain of the bipartite response regulators"/>
    <property type="match status" value="1"/>
</dbReference>
<organism evidence="2 3">
    <name type="scientific">Asticcacaulis benevestitus DSM 16100 = ATCC BAA-896</name>
    <dbReference type="NCBI Taxonomy" id="1121022"/>
    <lineage>
        <taxon>Bacteria</taxon>
        <taxon>Pseudomonadati</taxon>
        <taxon>Pseudomonadota</taxon>
        <taxon>Alphaproteobacteria</taxon>
        <taxon>Caulobacterales</taxon>
        <taxon>Caulobacteraceae</taxon>
        <taxon>Asticcacaulis</taxon>
    </lineage>
</organism>
<keyword evidence="3" id="KW-1185">Reference proteome</keyword>
<dbReference type="Proteomes" id="UP000017837">
    <property type="component" value="Unassembled WGS sequence"/>
</dbReference>
<dbReference type="InterPro" id="IPR016032">
    <property type="entry name" value="Sig_transdc_resp-reg_C-effctor"/>
</dbReference>